<dbReference type="PANTHER" id="PTHR47396:SF1">
    <property type="entry name" value="ATP-DEPENDENT HELICASE IRC3-RELATED"/>
    <property type="match status" value="1"/>
</dbReference>
<dbReference type="EMBL" id="QEIN01000021">
    <property type="protein sequence ID" value="RCV61402.1"/>
    <property type="molecule type" value="Genomic_DNA"/>
</dbReference>
<dbReference type="InterPro" id="IPR006935">
    <property type="entry name" value="Helicase/UvrB_N"/>
</dbReference>
<dbReference type="GO" id="GO:0003677">
    <property type="term" value="F:DNA binding"/>
    <property type="evidence" value="ECO:0007669"/>
    <property type="project" value="UniProtKB-KW"/>
</dbReference>
<dbReference type="OrthoDB" id="9776021at2"/>
<dbReference type="PANTHER" id="PTHR47396">
    <property type="entry name" value="TYPE I RESTRICTION ENZYME ECOKI R PROTEIN"/>
    <property type="match status" value="1"/>
</dbReference>
<dbReference type="Pfam" id="PF04313">
    <property type="entry name" value="HSDR_N"/>
    <property type="match status" value="1"/>
</dbReference>
<evidence type="ECO:0000313" key="4">
    <source>
        <dbReference type="EMBL" id="RCV61402.1"/>
    </source>
</evidence>
<gene>
    <name evidence="4" type="ORF">DEF24_04435</name>
</gene>
<evidence type="ECO:0000256" key="1">
    <source>
        <dbReference type="SAM" id="Coils"/>
    </source>
</evidence>
<dbReference type="GO" id="GO:0009307">
    <property type="term" value="P:DNA restriction-modification system"/>
    <property type="evidence" value="ECO:0007669"/>
    <property type="project" value="UniProtKB-KW"/>
</dbReference>
<dbReference type="Gene3D" id="3.40.50.300">
    <property type="entry name" value="P-loop containing nucleotide triphosphate hydrolases"/>
    <property type="match status" value="1"/>
</dbReference>
<protein>
    <submittedName>
        <fullName evidence="4">Uncharacterized protein</fullName>
    </submittedName>
</protein>
<dbReference type="GO" id="GO:0005829">
    <property type="term" value="C:cytosol"/>
    <property type="evidence" value="ECO:0007669"/>
    <property type="project" value="TreeGrafter"/>
</dbReference>
<name>A0A368T9N5_9ACTN</name>
<dbReference type="InterPro" id="IPR007409">
    <property type="entry name" value="Restrct_endonuc_type1_HsdR_N"/>
</dbReference>
<comment type="caution">
    <text evidence="4">The sequence shown here is derived from an EMBL/GenBank/DDBJ whole genome shotgun (WGS) entry which is preliminary data.</text>
</comment>
<dbReference type="AlphaFoldDB" id="A0A368T9N5"/>
<keyword evidence="5" id="KW-1185">Reference proteome</keyword>
<dbReference type="GO" id="GO:0005524">
    <property type="term" value="F:ATP binding"/>
    <property type="evidence" value="ECO:0007669"/>
    <property type="project" value="UniProtKB-KW"/>
</dbReference>
<dbReference type="InterPro" id="IPR027417">
    <property type="entry name" value="P-loop_NTPase"/>
</dbReference>
<reference evidence="4 5" key="1">
    <citation type="submission" date="2018-04" db="EMBL/GenBank/DDBJ databases">
        <title>Novel actinobacteria from marine sediment.</title>
        <authorList>
            <person name="Ng Z.Y."/>
            <person name="Tan G.Y.A."/>
        </authorList>
    </citation>
    <scope>NUCLEOTIDE SEQUENCE [LARGE SCALE GENOMIC DNA]</scope>
    <source>
        <strain evidence="4 5">TPS81</strain>
    </source>
</reference>
<dbReference type="RefSeq" id="WP_114397537.1">
    <property type="nucleotide sequence ID" value="NZ_QEIM01000040.1"/>
</dbReference>
<evidence type="ECO:0000259" key="3">
    <source>
        <dbReference type="Pfam" id="PF04851"/>
    </source>
</evidence>
<evidence type="ECO:0000259" key="2">
    <source>
        <dbReference type="Pfam" id="PF04313"/>
    </source>
</evidence>
<keyword evidence="1" id="KW-0175">Coiled coil</keyword>
<dbReference type="InterPro" id="IPR050742">
    <property type="entry name" value="Helicase_Restrict-Modif_Enz"/>
</dbReference>
<feature type="domain" description="Helicase/UvrB N-terminal" evidence="3">
    <location>
        <begin position="424"/>
        <end position="532"/>
    </location>
</feature>
<dbReference type="SUPFAM" id="SSF52540">
    <property type="entry name" value="P-loop containing nucleoside triphosphate hydrolases"/>
    <property type="match status" value="1"/>
</dbReference>
<feature type="coiled-coil region" evidence="1">
    <location>
        <begin position="158"/>
        <end position="227"/>
    </location>
</feature>
<evidence type="ECO:0000313" key="5">
    <source>
        <dbReference type="Proteomes" id="UP000253318"/>
    </source>
</evidence>
<organism evidence="4 5">
    <name type="scientific">Marinitenerispora sediminis</name>
    <dbReference type="NCBI Taxonomy" id="1931232"/>
    <lineage>
        <taxon>Bacteria</taxon>
        <taxon>Bacillati</taxon>
        <taxon>Actinomycetota</taxon>
        <taxon>Actinomycetes</taxon>
        <taxon>Streptosporangiales</taxon>
        <taxon>Nocardiopsidaceae</taxon>
        <taxon>Marinitenerispora</taxon>
    </lineage>
</organism>
<accession>A0A368T9N5</accession>
<dbReference type="GO" id="GO:0009035">
    <property type="term" value="F:type I site-specific deoxyribonuclease activity"/>
    <property type="evidence" value="ECO:0007669"/>
    <property type="project" value="UniProtKB-EC"/>
</dbReference>
<dbReference type="Pfam" id="PF04851">
    <property type="entry name" value="ResIII"/>
    <property type="match status" value="1"/>
</dbReference>
<feature type="domain" description="Restriction endonuclease type I HsdR N-terminal" evidence="2">
    <location>
        <begin position="288"/>
        <end position="378"/>
    </location>
</feature>
<dbReference type="Gene3D" id="3.90.1570.30">
    <property type="match status" value="1"/>
</dbReference>
<sequence length="535" mass="59874">MDDRLRDFAKGSPNFGALFQVHPLLSLYGASAEATVFTNPNSSLVQSGQFGEVLAEELISHLGMRIDGDRQVDRLRALTKAGVLAKDIRDGFDQLRRDRNQAAHRHLFDTSRALAAVRVCYRLGLWFSDTLHGRRTVAEFVPPTDPGESALVTDPAELAELREALDHHRNALTQARTRLAASHDALDAERRARAEAENLIASADAHKANLLEQIEQLSAQIEELRAHQHAAYESARKNPKKVDAQHRDGFIHRAQRPAPLNEVQTRGVIDAMLRKAGWIIQDRDELNPQAGQGVAVREFSLANGRADYVLYVNGAIVGVVEAKREGDPLSAAVEQNDRYAAGVLREHLLAVWRADEPFAFRYATTGTETYFVNRLDPTPRSREVFFFHRPETVATWMRRADEKPSSPTLRAGFRRLPKLEQNGLRLAQFDAIAQLEHSLSEDRPRALIQMATGAGKTYMAVAQTYRLLKHAKARRVLFLVDRNNLGRQARDEFRTFTTPDDGRTFSDIYNVDRLGAAGLQDTSSVVICTIQTPAR</sequence>
<proteinExistence type="predicted"/>
<dbReference type="Proteomes" id="UP000253318">
    <property type="component" value="Unassembled WGS sequence"/>
</dbReference>